<evidence type="ECO:0000256" key="2">
    <source>
        <dbReference type="SAM" id="SignalP"/>
    </source>
</evidence>
<protein>
    <submittedName>
        <fullName evidence="3">Uncharacterized protein</fullName>
    </submittedName>
</protein>
<accession>A0ABR3W805</accession>
<gene>
    <name evidence="3" type="ORF">Daus18300_011033</name>
</gene>
<feature type="region of interest" description="Disordered" evidence="1">
    <location>
        <begin position="182"/>
        <end position="226"/>
    </location>
</feature>
<feature type="signal peptide" evidence="2">
    <location>
        <begin position="1"/>
        <end position="21"/>
    </location>
</feature>
<comment type="caution">
    <text evidence="3">The sequence shown here is derived from an EMBL/GenBank/DDBJ whole genome shotgun (WGS) entry which is preliminary data.</text>
</comment>
<evidence type="ECO:0000256" key="1">
    <source>
        <dbReference type="SAM" id="MobiDB-lite"/>
    </source>
</evidence>
<evidence type="ECO:0000313" key="3">
    <source>
        <dbReference type="EMBL" id="KAL1855652.1"/>
    </source>
</evidence>
<evidence type="ECO:0000313" key="4">
    <source>
        <dbReference type="Proteomes" id="UP001583177"/>
    </source>
</evidence>
<proteinExistence type="predicted"/>
<reference evidence="3 4" key="1">
    <citation type="journal article" date="2024" name="IMA Fungus">
        <title>IMA Genome - F19 : A genome assembly and annotation guide to empower mycologists, including annotated draft genome sequences of Ceratocystis pirilliformis, Diaporthe australafricana, Fusarium ophioides, Paecilomyces lecythidis, and Sporothrix stenoceras.</title>
        <authorList>
            <person name="Aylward J."/>
            <person name="Wilson A.M."/>
            <person name="Visagie C.M."/>
            <person name="Spraker J."/>
            <person name="Barnes I."/>
            <person name="Buitendag C."/>
            <person name="Ceriani C."/>
            <person name="Del Mar Angel L."/>
            <person name="du Plessis D."/>
            <person name="Fuchs T."/>
            <person name="Gasser K."/>
            <person name="Kramer D."/>
            <person name="Li W."/>
            <person name="Munsamy K."/>
            <person name="Piso A."/>
            <person name="Price J.L."/>
            <person name="Sonnekus B."/>
            <person name="Thomas C."/>
            <person name="van der Nest A."/>
            <person name="van Dijk A."/>
            <person name="van Heerden A."/>
            <person name="van Vuuren N."/>
            <person name="Yilmaz N."/>
            <person name="Duong T.A."/>
            <person name="van der Merwe N.A."/>
            <person name="Wingfield M.J."/>
            <person name="Wingfield B.D."/>
        </authorList>
    </citation>
    <scope>NUCLEOTIDE SEQUENCE [LARGE SCALE GENOMIC DNA]</scope>
    <source>
        <strain evidence="3 4">CMW 18300</strain>
    </source>
</reference>
<feature type="chain" id="PRO_5045123488" evidence="2">
    <location>
        <begin position="22"/>
        <end position="249"/>
    </location>
</feature>
<keyword evidence="2" id="KW-0732">Signal</keyword>
<keyword evidence="4" id="KW-1185">Reference proteome</keyword>
<dbReference type="Proteomes" id="UP001583177">
    <property type="component" value="Unassembled WGS sequence"/>
</dbReference>
<dbReference type="EMBL" id="JAWRVE010000129">
    <property type="protein sequence ID" value="KAL1855652.1"/>
    <property type="molecule type" value="Genomic_DNA"/>
</dbReference>
<feature type="compositionally biased region" description="Low complexity" evidence="1">
    <location>
        <begin position="182"/>
        <end position="217"/>
    </location>
</feature>
<name>A0ABR3W805_9PEZI</name>
<sequence length="249" mass="25384">MHYHVANYAALAASLVAFTQALDVTVPVTIAAGTSFELTVKDLDSADKYRIYLAAALGGDTGPTCWLTNSTSLSATSNLTIAGSVGPSASIYSIGVGVVGGDQDDIDYSNKFSFTGGTANTTEYEKHLDGSPFWDADDLPCSAYECARECADASYPDDLTDKTAYNTMTQCINDCPGVSQTSQTSPAVTSSSSASTSTSTSSSSSSSSSSAADGTSDSSDDKNGAPAAAVQQATVVGMATVAGFAIFFL</sequence>
<organism evidence="3 4">
    <name type="scientific">Diaporthe australafricana</name>
    <dbReference type="NCBI Taxonomy" id="127596"/>
    <lineage>
        <taxon>Eukaryota</taxon>
        <taxon>Fungi</taxon>
        <taxon>Dikarya</taxon>
        <taxon>Ascomycota</taxon>
        <taxon>Pezizomycotina</taxon>
        <taxon>Sordariomycetes</taxon>
        <taxon>Sordariomycetidae</taxon>
        <taxon>Diaporthales</taxon>
        <taxon>Diaporthaceae</taxon>
        <taxon>Diaporthe</taxon>
    </lineage>
</organism>